<evidence type="ECO:0000313" key="1">
    <source>
        <dbReference type="EMBL" id="RLV47846.1"/>
    </source>
</evidence>
<dbReference type="Proteomes" id="UP000281708">
    <property type="component" value="Unassembled WGS sequence"/>
</dbReference>
<proteinExistence type="predicted"/>
<keyword evidence="2" id="KW-1185">Reference proteome</keyword>
<dbReference type="RefSeq" id="WP_121807352.1">
    <property type="nucleotide sequence ID" value="NZ_RDBE01000010.1"/>
</dbReference>
<dbReference type="EMBL" id="RDBE01000010">
    <property type="protein sequence ID" value="RLV47846.1"/>
    <property type="molecule type" value="Genomic_DNA"/>
</dbReference>
<dbReference type="AlphaFoldDB" id="A0A3L8NX67"/>
<sequence length="218" mass="23735">MDWSTTLEAGEQSVEELLTVDQRTAVRAHARGDSELLAEFEVDRTAVSAGVAARELNLTAAGAQLARFSWAPADEDVVGSVRIRRFTVLGRELTVQQEWVEPAGGGSQIEHLLVRGDGHAWTVHLDGRRWHRSPALLARGERPGAHPARIRMQRRGTGRRHVTRWEAGTLAAELLLLELLELADLPSATETLASSAVHAAADTARAVGALASLARRRR</sequence>
<gene>
    <name evidence="1" type="ORF">D9V37_17150</name>
</gene>
<accession>A0A3L8NX67</accession>
<evidence type="ECO:0000313" key="2">
    <source>
        <dbReference type="Proteomes" id="UP000281708"/>
    </source>
</evidence>
<organism evidence="1 2">
    <name type="scientific">Nocardioides mangrovicus</name>
    <dbReference type="NCBI Taxonomy" id="2478913"/>
    <lineage>
        <taxon>Bacteria</taxon>
        <taxon>Bacillati</taxon>
        <taxon>Actinomycetota</taxon>
        <taxon>Actinomycetes</taxon>
        <taxon>Propionibacteriales</taxon>
        <taxon>Nocardioidaceae</taxon>
        <taxon>Nocardioides</taxon>
    </lineage>
</organism>
<protein>
    <submittedName>
        <fullName evidence="1">Uncharacterized protein</fullName>
    </submittedName>
</protein>
<reference evidence="1 2" key="1">
    <citation type="submission" date="2018-10" db="EMBL/GenBank/DDBJ databases">
        <title>Marmoricola sp. 4Q3S-7 whole genome shotgun sequence.</title>
        <authorList>
            <person name="Li F."/>
        </authorList>
    </citation>
    <scope>NUCLEOTIDE SEQUENCE [LARGE SCALE GENOMIC DNA]</scope>
    <source>
        <strain evidence="1 2">4Q3S-7</strain>
    </source>
</reference>
<name>A0A3L8NX67_9ACTN</name>
<comment type="caution">
    <text evidence="1">The sequence shown here is derived from an EMBL/GenBank/DDBJ whole genome shotgun (WGS) entry which is preliminary data.</text>
</comment>